<feature type="domain" description="Histidine kinase" evidence="8">
    <location>
        <begin position="1546"/>
        <end position="1796"/>
    </location>
</feature>
<dbReference type="SMART" id="SM00387">
    <property type="entry name" value="HATPase_c"/>
    <property type="match status" value="1"/>
</dbReference>
<dbReference type="InterPro" id="IPR036097">
    <property type="entry name" value="HisK_dim/P_sf"/>
</dbReference>
<sequence length="1801" mass="202143">MMLSVPGYQILAKIYESSNTLVYRGRREFDGQPVILKVLHKDYPTDQELASYQQEYELIRSFNLNGVIKAYSLEKYQNTLMMSLEDFGGESLRQLISSQKFTILGFLNLAIKIAESLAELHSANIIHKDINPANIAFNPVTGQLKVIDFSISKVLTRDHPSVEKSDALEGTLAYMSPEQTGRMNRSLDRRSDFYSLGVTLYELLSDRLPFETTDAIELVHCHIAIEPPPPHQHNPDVPKALSDIILKLLAKSPEDRYQSAWGLKADLEECLSQLRTTGSIAQFPLGRMDISDKFQIPKKLYGRELEIERFMNAFERVMNGHTEMILVGGYSGIGKSALVDEIKHKINQKKGYFISGKFDQFQRYVPYSAIVSAFSDLVEQLLTESEKKLEIWKEKLLNALGLNGQIIIDVIPEVELIIGPQNPVAQLGPSESQNRFNLVFQNFIRVFCTRQNPLVIFLDDLQWADSATLKLIELMMTDEQTRYLFPIGAYRDNEVNPTHPLTLTLDGLRKQGATINQMTLTPLGIDQINQLISETLHQDRTTVQPLAELVMQKTQGNPFFVNQFLKTLYQENLLTFNPNAGNNQIGGWQWDIDRIKAVGITDNVVELMISKLRKLPEVTQEVLRLGSCLGNQFDLNTLSLIYAKESFGTFSDMSPAIAEGLILPITPEEVTDPSAINPLLILSYKFLHDRVQQAAYALIEDSQKKAVHLQIGRMLVASTPEEYWADKIFELVDHLNVGRSLIDEEAEILELATLNLEAAKKAKNATAYVAAQQYLKAGMDRLTETIWDRDYDLALELYKQRSLVEYLNGNFEESEAFIKETLNRSQSILEKAEVNNLLLLQYVLRGEYSEGVKTGRKALSLLGIELPETDVPTAIGAEFAAAKAKWEGKEIGRLIDEPQTTRPETKIALKLLTTVAAPAYLIDPQLWTAIVLKGVNLSLEYGSIPESCISYTNYGLLLSSGFGDYKSGYEFGLLAMNLIDKWGSLELKGKACTGFANCLSFWFKHIKESNRLNKEGYQAALESGDLEYAGYLLHNTVLNAFFEGQNLAQISKETGPCFHFAQKTKNQISSDLSLGLQLILFNLMKITPDPLEFSYEETSEAEYLASCYQDNKFYALCNYLIRKLQVLYLYNRLEEAKTCVLEAEKYLLYITGTLPTTDFNFYQSLVLCGLYAKASLEEQTEYQQKIAANQQQMKVWTDNCPDNFEHKYLLVAAELARISGDEEEALDLYDRAIESARKYEFIQNEALANELAAQYWFQRNKQKYGRVHLREAYYGYQRWGAVRKVTELEAIYPQLLTKAPANSGAIDTRTTAIHTTTDNHAGILDLASVMKASQAISGEIVLDKLLAKLMKISIENAGAQKGCLILPAEGKLTIAAEASVDREEVTIAQSAPGTLGGRSLEPDQVPVTIINYVERTKSDVVLTDAASEGKFTADPYIISHNLKSVLCLPILDRGQLIGILYLENNLTTGAFTSNRLEVLRLLSAQAAISLENALLYASVEQKVQQRTQELNEKNTRLEQTLHELQRTQAQLIQSEKMSGLGQMVAGVAHEINNPVGFIYGNLTPASQYVQELLNLIETYQQEYPNPTPIITETLEELDLEFLVEDLQKLLDSMKGGAERIRNIVLSLRNFARHDEADMKPVDIHEGIQSTLMILQPRLRCEGEQRGITVVENYATLPRVTCYASELNQVFMNILSNAIYALEKDGTTATPTIQIHTELSDRHSAIVRIADNGPGMTDEVLRRIFDPFFTTKPVGSGTGLGLSISYQIVVEAHGGELTCTSAPGTGTEFVIEIPLQPRTRFS</sequence>
<dbReference type="SUPFAM" id="SSF52540">
    <property type="entry name" value="P-loop containing nucleoside triphosphate hydrolases"/>
    <property type="match status" value="1"/>
</dbReference>
<dbReference type="Pfam" id="PF01590">
    <property type="entry name" value="GAF"/>
    <property type="match status" value="1"/>
</dbReference>
<evidence type="ECO:0000256" key="1">
    <source>
        <dbReference type="ARBA" id="ARBA00000085"/>
    </source>
</evidence>
<reference evidence="9 10" key="1">
    <citation type="journal article" date="2022" name="Front. Microbiol.">
        <title>High genomic differentiation and limited gene flow indicate recent cryptic speciation within the genus Laspinema (cyanobacteria).</title>
        <authorList>
            <person name="Stanojkovic A."/>
            <person name="Skoupy S."/>
            <person name="Skaloud P."/>
            <person name="Dvorak P."/>
        </authorList>
    </citation>
    <scope>NUCLEOTIDE SEQUENCE [LARGE SCALE GENOMIC DNA]</scope>
    <source>
        <strain evidence="9 10">D3b</strain>
    </source>
</reference>
<dbReference type="InterPro" id="IPR003594">
    <property type="entry name" value="HATPase_dom"/>
</dbReference>
<dbReference type="InterPro" id="IPR036890">
    <property type="entry name" value="HATPase_C_sf"/>
</dbReference>
<dbReference type="PROSITE" id="PS50109">
    <property type="entry name" value="HIS_KIN"/>
    <property type="match status" value="1"/>
</dbReference>
<dbReference type="CDD" id="cd14014">
    <property type="entry name" value="STKc_PknB_like"/>
    <property type="match status" value="1"/>
</dbReference>
<dbReference type="Gene3D" id="3.30.565.10">
    <property type="entry name" value="Histidine kinase-like ATPase, C-terminal domain"/>
    <property type="match status" value="1"/>
</dbReference>
<evidence type="ECO:0000313" key="9">
    <source>
        <dbReference type="EMBL" id="MCT7978810.1"/>
    </source>
</evidence>
<evidence type="ECO:0000256" key="3">
    <source>
        <dbReference type="ARBA" id="ARBA00022553"/>
    </source>
</evidence>
<evidence type="ECO:0000256" key="2">
    <source>
        <dbReference type="ARBA" id="ARBA00012438"/>
    </source>
</evidence>
<evidence type="ECO:0000256" key="6">
    <source>
        <dbReference type="SAM" id="Coils"/>
    </source>
</evidence>
<proteinExistence type="predicted"/>
<dbReference type="SUPFAM" id="SSF55781">
    <property type="entry name" value="GAF domain-like"/>
    <property type="match status" value="1"/>
</dbReference>
<dbReference type="InterPro" id="IPR053159">
    <property type="entry name" value="Hybrid_Histidine_Kinase"/>
</dbReference>
<evidence type="ECO:0000259" key="7">
    <source>
        <dbReference type="PROSITE" id="PS50011"/>
    </source>
</evidence>
<dbReference type="SMART" id="SM00065">
    <property type="entry name" value="GAF"/>
    <property type="match status" value="1"/>
</dbReference>
<keyword evidence="4" id="KW-0808">Transferase</keyword>
<dbReference type="Pfam" id="PF13191">
    <property type="entry name" value="AAA_16"/>
    <property type="match status" value="1"/>
</dbReference>
<keyword evidence="6" id="KW-0175">Coiled coil</keyword>
<dbReference type="RefSeq" id="WP_261235789.1">
    <property type="nucleotide sequence ID" value="NZ_JAMXFA010000016.1"/>
</dbReference>
<dbReference type="InterPro" id="IPR003018">
    <property type="entry name" value="GAF"/>
</dbReference>
<gene>
    <name evidence="9" type="ORF">NG792_13930</name>
</gene>
<comment type="caution">
    <text evidence="9">The sequence shown here is derived from an EMBL/GenBank/DDBJ whole genome shotgun (WGS) entry which is preliminary data.</text>
</comment>
<evidence type="ECO:0000259" key="8">
    <source>
        <dbReference type="PROSITE" id="PS50109"/>
    </source>
</evidence>
<keyword evidence="5" id="KW-0902">Two-component regulatory system</keyword>
<dbReference type="InterPro" id="IPR004358">
    <property type="entry name" value="Sig_transdc_His_kin-like_C"/>
</dbReference>
<dbReference type="SUPFAM" id="SSF56112">
    <property type="entry name" value="Protein kinase-like (PK-like)"/>
    <property type="match status" value="1"/>
</dbReference>
<dbReference type="EMBL" id="JAMXFA010000016">
    <property type="protein sequence ID" value="MCT7978810.1"/>
    <property type="molecule type" value="Genomic_DNA"/>
</dbReference>
<dbReference type="InterPro" id="IPR041664">
    <property type="entry name" value="AAA_16"/>
</dbReference>
<dbReference type="InterPro" id="IPR029016">
    <property type="entry name" value="GAF-like_dom_sf"/>
</dbReference>
<dbReference type="Gene3D" id="3.30.450.40">
    <property type="match status" value="1"/>
</dbReference>
<dbReference type="CDD" id="cd00082">
    <property type="entry name" value="HisKA"/>
    <property type="match status" value="1"/>
</dbReference>
<dbReference type="PANTHER" id="PTHR43642">
    <property type="entry name" value="HYBRID SIGNAL TRANSDUCTION HISTIDINE KINASE G"/>
    <property type="match status" value="1"/>
</dbReference>
<dbReference type="Gene3D" id="1.10.287.130">
    <property type="match status" value="1"/>
</dbReference>
<dbReference type="EC" id="2.7.13.3" evidence="2"/>
<dbReference type="SMART" id="SM00388">
    <property type="entry name" value="HisKA"/>
    <property type="match status" value="1"/>
</dbReference>
<dbReference type="PANTHER" id="PTHR43642:SF1">
    <property type="entry name" value="HYBRID SIGNAL TRANSDUCTION HISTIDINE KINASE G"/>
    <property type="match status" value="1"/>
</dbReference>
<dbReference type="Gene3D" id="1.10.510.10">
    <property type="entry name" value="Transferase(Phosphotransferase) domain 1"/>
    <property type="match status" value="1"/>
</dbReference>
<dbReference type="InterPro" id="IPR003661">
    <property type="entry name" value="HisK_dim/P_dom"/>
</dbReference>
<dbReference type="PRINTS" id="PR00344">
    <property type="entry name" value="BCTRLSENSOR"/>
</dbReference>
<dbReference type="Proteomes" id="UP001525961">
    <property type="component" value="Unassembled WGS sequence"/>
</dbReference>
<feature type="coiled-coil region" evidence="6">
    <location>
        <begin position="1496"/>
        <end position="1537"/>
    </location>
</feature>
<evidence type="ECO:0000256" key="4">
    <source>
        <dbReference type="ARBA" id="ARBA00022777"/>
    </source>
</evidence>
<dbReference type="Pfam" id="PF00069">
    <property type="entry name" value="Pkinase"/>
    <property type="match status" value="1"/>
</dbReference>
<dbReference type="InterPro" id="IPR005467">
    <property type="entry name" value="His_kinase_dom"/>
</dbReference>
<comment type="catalytic activity">
    <reaction evidence="1">
        <text>ATP + protein L-histidine = ADP + protein N-phospho-L-histidine.</text>
        <dbReference type="EC" id="2.7.13.3"/>
    </reaction>
</comment>
<name>A0ABT2NAR5_9CYAN</name>
<keyword evidence="10" id="KW-1185">Reference proteome</keyword>
<dbReference type="InterPro" id="IPR000719">
    <property type="entry name" value="Prot_kinase_dom"/>
</dbReference>
<organism evidence="9 10">
    <name type="scientific">Laspinema olomoucense D3b</name>
    <dbReference type="NCBI Taxonomy" id="2953688"/>
    <lineage>
        <taxon>Bacteria</taxon>
        <taxon>Bacillati</taxon>
        <taxon>Cyanobacteriota</taxon>
        <taxon>Cyanophyceae</taxon>
        <taxon>Oscillatoriophycideae</taxon>
        <taxon>Oscillatoriales</taxon>
        <taxon>Laspinemataceae</taxon>
        <taxon>Laspinema</taxon>
        <taxon>Laspinema olomoucense</taxon>
    </lineage>
</organism>
<protein>
    <recommendedName>
        <fullName evidence="2">histidine kinase</fullName>
        <ecNumber evidence="2">2.7.13.3</ecNumber>
    </recommendedName>
</protein>
<feature type="domain" description="Protein kinase" evidence="7">
    <location>
        <begin position="8"/>
        <end position="271"/>
    </location>
</feature>
<evidence type="ECO:0000256" key="5">
    <source>
        <dbReference type="ARBA" id="ARBA00023012"/>
    </source>
</evidence>
<keyword evidence="4" id="KW-0418">Kinase</keyword>
<evidence type="ECO:0000313" key="10">
    <source>
        <dbReference type="Proteomes" id="UP001525961"/>
    </source>
</evidence>
<dbReference type="Pfam" id="PF02518">
    <property type="entry name" value="HATPase_c"/>
    <property type="match status" value="1"/>
</dbReference>
<dbReference type="PROSITE" id="PS50011">
    <property type="entry name" value="PROTEIN_KINASE_DOM"/>
    <property type="match status" value="1"/>
</dbReference>
<dbReference type="InterPro" id="IPR027417">
    <property type="entry name" value="P-loop_NTPase"/>
</dbReference>
<dbReference type="InterPro" id="IPR011009">
    <property type="entry name" value="Kinase-like_dom_sf"/>
</dbReference>
<keyword evidence="3" id="KW-0597">Phosphoprotein</keyword>
<dbReference type="Pfam" id="PF25503">
    <property type="entry name" value="TPR_CHK1"/>
    <property type="match status" value="1"/>
</dbReference>
<dbReference type="SUPFAM" id="SSF55874">
    <property type="entry name" value="ATPase domain of HSP90 chaperone/DNA topoisomerase II/histidine kinase"/>
    <property type="match status" value="1"/>
</dbReference>
<accession>A0ABT2NAR5</accession>
<dbReference type="Gene3D" id="3.40.50.300">
    <property type="entry name" value="P-loop containing nucleotide triphosphate hydrolases"/>
    <property type="match status" value="1"/>
</dbReference>
<dbReference type="SUPFAM" id="SSF47384">
    <property type="entry name" value="Homodimeric domain of signal transducing histidine kinase"/>
    <property type="match status" value="1"/>
</dbReference>